<reference evidence="2" key="1">
    <citation type="submission" date="2021-01" db="EMBL/GenBank/DDBJ databases">
        <authorList>
            <consortium name="Aspergillus chevalieri M1 genome sequencing consortium"/>
            <person name="Kazuki M."/>
            <person name="Futagami T."/>
        </authorList>
    </citation>
    <scope>NUCLEOTIDE SEQUENCE</scope>
    <source>
        <strain evidence="2">M1</strain>
    </source>
</reference>
<feature type="region of interest" description="Disordered" evidence="1">
    <location>
        <begin position="1"/>
        <end position="34"/>
    </location>
</feature>
<keyword evidence="3" id="KW-1185">Reference proteome</keyword>
<proteinExistence type="predicted"/>
<evidence type="ECO:0000256" key="1">
    <source>
        <dbReference type="SAM" id="MobiDB-lite"/>
    </source>
</evidence>
<reference evidence="2" key="2">
    <citation type="submission" date="2021-02" db="EMBL/GenBank/DDBJ databases">
        <title>Aspergillus chevalieri M1 genome sequence.</title>
        <authorList>
            <person name="Kadooka C."/>
            <person name="Mori K."/>
            <person name="Futagami T."/>
        </authorList>
    </citation>
    <scope>NUCLEOTIDE SEQUENCE</scope>
    <source>
        <strain evidence="2">M1</strain>
    </source>
</reference>
<dbReference type="PANTHER" id="PTHR41677:SF1">
    <property type="entry name" value="FE2OG DIOXYGENASE DOMAIN-CONTAINING PROTEIN"/>
    <property type="match status" value="1"/>
</dbReference>
<accession>A0A7R7VNY0</accession>
<dbReference type="GeneID" id="66982511"/>
<dbReference type="KEGG" id="ache:ACHE_40716A"/>
<dbReference type="AlphaFoldDB" id="A0A7R7VNY0"/>
<dbReference type="EMBL" id="AP024419">
    <property type="protein sequence ID" value="BCR88152.1"/>
    <property type="molecule type" value="Genomic_DNA"/>
</dbReference>
<protein>
    <recommendedName>
        <fullName evidence="4">Fe2OG dioxygenase domain-containing protein</fullName>
    </recommendedName>
</protein>
<name>A0A7R7VNY0_ASPCH</name>
<organism evidence="2 3">
    <name type="scientific">Aspergillus chevalieri</name>
    <name type="common">Eurotium chevalieri</name>
    <dbReference type="NCBI Taxonomy" id="182096"/>
    <lineage>
        <taxon>Eukaryota</taxon>
        <taxon>Fungi</taxon>
        <taxon>Dikarya</taxon>
        <taxon>Ascomycota</taxon>
        <taxon>Pezizomycotina</taxon>
        <taxon>Eurotiomycetes</taxon>
        <taxon>Eurotiomycetidae</taxon>
        <taxon>Eurotiales</taxon>
        <taxon>Aspergillaceae</taxon>
        <taxon>Aspergillus</taxon>
        <taxon>Aspergillus subgen. Aspergillus</taxon>
    </lineage>
</organism>
<dbReference type="RefSeq" id="XP_043136674.1">
    <property type="nucleotide sequence ID" value="XM_043278946.1"/>
</dbReference>
<dbReference type="PANTHER" id="PTHR41677">
    <property type="entry name" value="YALI0B19030P"/>
    <property type="match status" value="1"/>
</dbReference>
<evidence type="ECO:0008006" key="4">
    <source>
        <dbReference type="Google" id="ProtNLM"/>
    </source>
</evidence>
<sequence length="352" mass="39546">MAPVAIDSPAAPPKAPPKVVGPATKKATRPSTQIPQSMIDEARKVTKESFDPSKHLDYNYKYPKRIYTMEEIGLENQGISPNAASEPFPLFTENAIRQIRAEVFSEESLRDCQYTSTFAKNMIRGMGPARAPFTYTAWSHPEVVARLSEVAGVDLVPHMDTDIAHVNVSFDDGSTTAIQNQNGADDDGTSAFAWHYDSFPFVCVMMLSDCTGMVGGETALRKPNGDVIKIRGPRMGTAMMLQGRYIEHQALKALGGRERISMAACFRPRSPTMKDETVLASVRGISDLELLYTQYTGYRLELLEERIRIMLKEERRRQVAKRPFNLPEIRNFLTEQKEFLESMLEELLEVEN</sequence>
<dbReference type="Proteomes" id="UP000637239">
    <property type="component" value="Chromosome 4"/>
</dbReference>
<evidence type="ECO:0000313" key="3">
    <source>
        <dbReference type="Proteomes" id="UP000637239"/>
    </source>
</evidence>
<gene>
    <name evidence="2" type="ORF">ACHE_40716A</name>
</gene>
<evidence type="ECO:0000313" key="2">
    <source>
        <dbReference type="EMBL" id="BCR88152.1"/>
    </source>
</evidence>